<evidence type="ECO:0000256" key="4">
    <source>
        <dbReference type="ARBA" id="ARBA00022833"/>
    </source>
</evidence>
<keyword evidence="1" id="KW-0399">Innate immunity</keyword>
<dbReference type="Ensembl" id="ENSPNAT00000010020.2">
    <property type="protein sequence ID" value="ENSPNAP00000002679.1"/>
    <property type="gene ID" value="ENSPNAG00000009049.2"/>
</dbReference>
<evidence type="ECO:0000256" key="6">
    <source>
        <dbReference type="PROSITE-ProRule" id="PRU00024"/>
    </source>
</evidence>
<dbReference type="Pfam" id="PF13765">
    <property type="entry name" value="PRY"/>
    <property type="match status" value="1"/>
</dbReference>
<protein>
    <submittedName>
        <fullName evidence="11">Uncharacterized protein</fullName>
    </submittedName>
</protein>
<reference evidence="11" key="3">
    <citation type="submission" date="2025-09" db="UniProtKB">
        <authorList>
            <consortium name="Ensembl"/>
        </authorList>
    </citation>
    <scope>IDENTIFICATION</scope>
</reference>
<dbReference type="InterPro" id="IPR003877">
    <property type="entry name" value="SPRY_dom"/>
</dbReference>
<evidence type="ECO:0000259" key="10">
    <source>
        <dbReference type="PROSITE" id="PS50188"/>
    </source>
</evidence>
<keyword evidence="3 6" id="KW-0863">Zinc-finger</keyword>
<dbReference type="InterPro" id="IPR043136">
    <property type="entry name" value="B30.2/SPRY_sf"/>
</dbReference>
<evidence type="ECO:0000313" key="12">
    <source>
        <dbReference type="Proteomes" id="UP001501920"/>
    </source>
</evidence>
<dbReference type="InterPro" id="IPR001870">
    <property type="entry name" value="B30.2/SPRY"/>
</dbReference>
<dbReference type="InterPro" id="IPR051051">
    <property type="entry name" value="E3_ubiq-ligase_TRIM/RNF"/>
</dbReference>
<evidence type="ECO:0000259" key="8">
    <source>
        <dbReference type="PROSITE" id="PS50089"/>
    </source>
</evidence>
<dbReference type="InterPro" id="IPR058030">
    <property type="entry name" value="TRIM8/14/16/25/29/45/65_CC"/>
</dbReference>
<feature type="domain" description="RING-type" evidence="8">
    <location>
        <begin position="15"/>
        <end position="55"/>
    </location>
</feature>
<dbReference type="Gene3D" id="2.60.120.920">
    <property type="match status" value="1"/>
</dbReference>
<dbReference type="Gene3D" id="3.30.160.60">
    <property type="entry name" value="Classic Zinc Finger"/>
    <property type="match status" value="1"/>
</dbReference>
<dbReference type="SUPFAM" id="SSF57850">
    <property type="entry name" value="RING/U-box"/>
    <property type="match status" value="1"/>
</dbReference>
<evidence type="ECO:0000256" key="7">
    <source>
        <dbReference type="SAM" id="Coils"/>
    </source>
</evidence>
<dbReference type="InterPro" id="IPR013083">
    <property type="entry name" value="Znf_RING/FYVE/PHD"/>
</dbReference>
<accession>A0A3B4BW00</accession>
<dbReference type="InterPro" id="IPR003879">
    <property type="entry name" value="Butyrophylin_SPRY"/>
</dbReference>
<dbReference type="CDD" id="cd16040">
    <property type="entry name" value="SPRY_PRY_SNTX"/>
    <property type="match status" value="1"/>
</dbReference>
<evidence type="ECO:0000256" key="1">
    <source>
        <dbReference type="ARBA" id="ARBA00022588"/>
    </source>
</evidence>
<dbReference type="PANTHER" id="PTHR25465">
    <property type="entry name" value="B-BOX DOMAIN CONTAINING"/>
    <property type="match status" value="1"/>
</dbReference>
<dbReference type="SMART" id="SM00184">
    <property type="entry name" value="RING"/>
    <property type="match status" value="1"/>
</dbReference>
<reference evidence="11" key="2">
    <citation type="submission" date="2025-08" db="UniProtKB">
        <authorList>
            <consortium name="Ensembl"/>
        </authorList>
    </citation>
    <scope>IDENTIFICATION</scope>
</reference>
<dbReference type="OrthoDB" id="6270329at2759"/>
<organism evidence="11 12">
    <name type="scientific">Pygocentrus nattereri</name>
    <name type="common">Red-bellied piranha</name>
    <dbReference type="NCBI Taxonomy" id="42514"/>
    <lineage>
        <taxon>Eukaryota</taxon>
        <taxon>Metazoa</taxon>
        <taxon>Chordata</taxon>
        <taxon>Craniata</taxon>
        <taxon>Vertebrata</taxon>
        <taxon>Euteleostomi</taxon>
        <taxon>Actinopterygii</taxon>
        <taxon>Neopterygii</taxon>
        <taxon>Teleostei</taxon>
        <taxon>Ostariophysi</taxon>
        <taxon>Characiformes</taxon>
        <taxon>Characoidei</taxon>
        <taxon>Pygocentrus</taxon>
    </lineage>
</organism>
<dbReference type="Pfam" id="PF00622">
    <property type="entry name" value="SPRY"/>
    <property type="match status" value="1"/>
</dbReference>
<evidence type="ECO:0000256" key="3">
    <source>
        <dbReference type="ARBA" id="ARBA00022771"/>
    </source>
</evidence>
<keyword evidence="4" id="KW-0862">Zinc</keyword>
<dbReference type="SUPFAM" id="SSF49899">
    <property type="entry name" value="Concanavalin A-like lectins/glucanases"/>
    <property type="match status" value="1"/>
</dbReference>
<dbReference type="OMA" id="ICENERH"/>
<reference evidence="11 12" key="1">
    <citation type="submission" date="2020-10" db="EMBL/GenBank/DDBJ databases">
        <title>Pygocentrus nattereri (red-bellied piranha) genome, fPygNat1, primary haplotype.</title>
        <authorList>
            <person name="Myers G."/>
            <person name="Meyer A."/>
            <person name="Karagic N."/>
            <person name="Pippel M."/>
            <person name="Winkler S."/>
            <person name="Tracey A."/>
            <person name="Wood J."/>
            <person name="Formenti G."/>
            <person name="Howe K."/>
            <person name="Fedrigo O."/>
            <person name="Jarvis E.D."/>
        </authorList>
    </citation>
    <scope>NUCLEOTIDE SEQUENCE [LARGE SCALE GENOMIC DNA]</scope>
</reference>
<feature type="domain" description="B30.2/SPRY" evidence="10">
    <location>
        <begin position="365"/>
        <end position="561"/>
    </location>
</feature>
<evidence type="ECO:0000259" key="9">
    <source>
        <dbReference type="PROSITE" id="PS50119"/>
    </source>
</evidence>
<dbReference type="InterPro" id="IPR013320">
    <property type="entry name" value="ConA-like_dom_sf"/>
</dbReference>
<dbReference type="SMART" id="SM00589">
    <property type="entry name" value="PRY"/>
    <property type="match status" value="1"/>
</dbReference>
<dbReference type="GeneID" id="108415240"/>
<dbReference type="InterPro" id="IPR017907">
    <property type="entry name" value="Znf_RING_CS"/>
</dbReference>
<keyword evidence="12" id="KW-1185">Reference proteome</keyword>
<evidence type="ECO:0000313" key="11">
    <source>
        <dbReference type="Ensembl" id="ENSPNAP00000002679.1"/>
    </source>
</evidence>
<dbReference type="GO" id="GO:0008270">
    <property type="term" value="F:zinc ion binding"/>
    <property type="evidence" value="ECO:0007669"/>
    <property type="project" value="UniProtKB-KW"/>
</dbReference>
<feature type="domain" description="B box-type" evidence="9">
    <location>
        <begin position="149"/>
        <end position="189"/>
    </location>
</feature>
<dbReference type="PANTHER" id="PTHR25465:SF5">
    <property type="entry name" value="E3 UBIQUITIN_ISG15 LIGASE TRIM25-RELATED"/>
    <property type="match status" value="1"/>
</dbReference>
<dbReference type="SMART" id="SM00336">
    <property type="entry name" value="BBOX"/>
    <property type="match status" value="1"/>
</dbReference>
<dbReference type="PROSITE" id="PS50119">
    <property type="entry name" value="ZF_BBOX"/>
    <property type="match status" value="1"/>
</dbReference>
<keyword evidence="7" id="KW-0175">Coiled coil</keyword>
<dbReference type="PRINTS" id="PR01407">
    <property type="entry name" value="BUTYPHLNCDUF"/>
</dbReference>
<dbReference type="PROSITE" id="PS50089">
    <property type="entry name" value="ZF_RING_2"/>
    <property type="match status" value="1"/>
</dbReference>
<dbReference type="GO" id="GO:0005737">
    <property type="term" value="C:cytoplasm"/>
    <property type="evidence" value="ECO:0007669"/>
    <property type="project" value="UniProtKB-ARBA"/>
</dbReference>
<dbReference type="PROSITE" id="PS00518">
    <property type="entry name" value="ZF_RING_1"/>
    <property type="match status" value="1"/>
</dbReference>
<dbReference type="CDD" id="cd19769">
    <property type="entry name" value="Bbox2_TRIM16-like"/>
    <property type="match status" value="1"/>
</dbReference>
<dbReference type="InterPro" id="IPR000315">
    <property type="entry name" value="Znf_B-box"/>
</dbReference>
<sequence length="568" mass="64862">MAEASISIDEEHFTCSICLQLLGDPVTTPCGHSFCMVCINDFWDGESVYSCPQCRETFTPRPMLRRNNILAEVVKTLQESRSQDSLSGCVDFSPSEAQDVECDSCVGEKKKAVKSCLTCLASYCDTHLQPHYESAAFRKHKLVSAFRNLQEKTCGQHDKLLEVFCRTDKKVICSLCLLDKHKGHNTVSIQEEWMEKKKQFEDLERKYQNRLEKRETILLELKELMESFKSSAQAAVEDSERIFTELILSVEKKRSEATELIRAHEKAELDNAMGFVEQLEQEIAELNRKRTDLQQLSVTKDYIQLVQRSQILCADLEEANDALNIALNQQPAFENFKTSVLQLKKQLETFFTEEWKKISENVNNQIISEPEAETREDFLKYARELTLDPNTVNCNLLLLECNTKVICENERHFYHEHPERFAYWHQVLCKQSVSLRSYWEAEVGGANGVSIAVTSKAIRRKGSEVESRFGHNSESCRLVCYPMKYSFWHNDKQIEIPGPTYKRIGVYLDEKAGTLSFYGVSSEMALIHKAAVKFTQPLYAGFGIGSGSYAKICIYSTSGATGKTSKKK</sequence>
<dbReference type="STRING" id="42514.ENSPNAP00000002679"/>
<dbReference type="SUPFAM" id="SSF57845">
    <property type="entry name" value="B-box zinc-binding domain"/>
    <property type="match status" value="1"/>
</dbReference>
<keyword evidence="2" id="KW-0479">Metal-binding</keyword>
<dbReference type="AlphaFoldDB" id="A0A3B4BW00"/>
<dbReference type="GeneTree" id="ENSGT01150000286899"/>
<dbReference type="RefSeq" id="XP_017543745.1">
    <property type="nucleotide sequence ID" value="XM_017688256.2"/>
</dbReference>
<proteinExistence type="predicted"/>
<dbReference type="Pfam" id="PF25600">
    <property type="entry name" value="TRIM_CC"/>
    <property type="match status" value="1"/>
</dbReference>
<name>A0A3B4BW00_PYGNA</name>
<dbReference type="Proteomes" id="UP001501920">
    <property type="component" value="Chromosome 4"/>
</dbReference>
<dbReference type="Gene3D" id="3.30.40.10">
    <property type="entry name" value="Zinc/RING finger domain, C3HC4 (zinc finger)"/>
    <property type="match status" value="1"/>
</dbReference>
<dbReference type="Pfam" id="PF00643">
    <property type="entry name" value="zf-B_box"/>
    <property type="match status" value="1"/>
</dbReference>
<dbReference type="PROSITE" id="PS50188">
    <property type="entry name" value="B302_SPRY"/>
    <property type="match status" value="1"/>
</dbReference>
<keyword evidence="5" id="KW-0391">Immunity</keyword>
<dbReference type="Pfam" id="PF15227">
    <property type="entry name" value="zf-C3HC4_4"/>
    <property type="match status" value="1"/>
</dbReference>
<dbReference type="Gene3D" id="4.10.830.40">
    <property type="match status" value="1"/>
</dbReference>
<dbReference type="GO" id="GO:0045087">
    <property type="term" value="P:innate immune response"/>
    <property type="evidence" value="ECO:0007669"/>
    <property type="project" value="UniProtKB-KW"/>
</dbReference>
<feature type="coiled-coil region" evidence="7">
    <location>
        <begin position="250"/>
        <end position="299"/>
    </location>
</feature>
<evidence type="ECO:0000256" key="2">
    <source>
        <dbReference type="ARBA" id="ARBA00022723"/>
    </source>
</evidence>
<dbReference type="InterPro" id="IPR006574">
    <property type="entry name" value="PRY"/>
</dbReference>
<evidence type="ECO:0000256" key="5">
    <source>
        <dbReference type="ARBA" id="ARBA00022859"/>
    </source>
</evidence>
<dbReference type="InterPro" id="IPR001841">
    <property type="entry name" value="Znf_RING"/>
</dbReference>